<sequence>MRRLLPVLAILILLGACRRDEGEAGPHEHAAVPAAAGAVYERRWQAVLPCADCAGIDTELLLIQQGERREYVLTESYLGVEDDGDTVFHSQGAWAVSHGFDADPQAVVYTLDADDATRRRAFLRRDDDGLELLDRSGRRIDSRLDYTLRPVVNER</sequence>
<dbReference type="InterPro" id="IPR007298">
    <property type="entry name" value="Cu-R_lipoprotein_NlpE"/>
</dbReference>
<comment type="caution">
    <text evidence="1">The sequence shown here is derived from an EMBL/GenBank/DDBJ whole genome shotgun (WGS) entry which is preliminary data.</text>
</comment>
<protein>
    <submittedName>
        <fullName evidence="1">Copper homeostasis protein (Lipoprotein)</fullName>
    </submittedName>
</protein>
<evidence type="ECO:0000313" key="2">
    <source>
        <dbReference type="Proteomes" id="UP000519004"/>
    </source>
</evidence>
<accession>A0A7W7XZL6</accession>
<dbReference type="PROSITE" id="PS51257">
    <property type="entry name" value="PROKAR_LIPOPROTEIN"/>
    <property type="match status" value="1"/>
</dbReference>
<dbReference type="Proteomes" id="UP000519004">
    <property type="component" value="Unassembled WGS sequence"/>
</dbReference>
<dbReference type="Gene3D" id="2.40.128.640">
    <property type="match status" value="1"/>
</dbReference>
<gene>
    <name evidence="1" type="ORF">HNQ58_001272</name>
</gene>
<keyword evidence="2" id="KW-1185">Reference proteome</keyword>
<reference evidence="1 2" key="1">
    <citation type="submission" date="2020-08" db="EMBL/GenBank/DDBJ databases">
        <title>Genomic Encyclopedia of Type Strains, Phase IV (KMG-IV): sequencing the most valuable type-strain genomes for metagenomic binning, comparative biology and taxonomic classification.</title>
        <authorList>
            <person name="Goeker M."/>
        </authorList>
    </citation>
    <scope>NUCLEOTIDE SEQUENCE [LARGE SCALE GENOMIC DNA]</scope>
    <source>
        <strain evidence="1 2">DSM 25897</strain>
    </source>
</reference>
<proteinExistence type="predicted"/>
<name>A0A7W7XZL6_9GAMM</name>
<dbReference type="Pfam" id="PF04170">
    <property type="entry name" value="NlpE"/>
    <property type="match status" value="1"/>
</dbReference>
<dbReference type="AlphaFoldDB" id="A0A7W7XZL6"/>
<keyword evidence="1" id="KW-0449">Lipoprotein</keyword>
<dbReference type="EMBL" id="JACHHX010000007">
    <property type="protein sequence ID" value="MBB5015374.1"/>
    <property type="molecule type" value="Genomic_DNA"/>
</dbReference>
<organism evidence="1 2">
    <name type="scientific">Rehaibacterium terrae</name>
    <dbReference type="NCBI Taxonomy" id="1341696"/>
    <lineage>
        <taxon>Bacteria</taxon>
        <taxon>Pseudomonadati</taxon>
        <taxon>Pseudomonadota</taxon>
        <taxon>Gammaproteobacteria</taxon>
        <taxon>Lysobacterales</taxon>
        <taxon>Lysobacteraceae</taxon>
        <taxon>Rehaibacterium</taxon>
    </lineage>
</organism>
<evidence type="ECO:0000313" key="1">
    <source>
        <dbReference type="EMBL" id="MBB5015374.1"/>
    </source>
</evidence>
<dbReference type="RefSeq" id="WP_183948067.1">
    <property type="nucleotide sequence ID" value="NZ_JACHHX010000007.1"/>
</dbReference>